<evidence type="ECO:0000313" key="4">
    <source>
        <dbReference type="Proteomes" id="UP000677918"/>
    </source>
</evidence>
<protein>
    <submittedName>
        <fullName evidence="3">Uncharacterized protein</fullName>
    </submittedName>
</protein>
<keyword evidence="2" id="KW-0812">Transmembrane</keyword>
<feature type="compositionally biased region" description="Basic and acidic residues" evidence="1">
    <location>
        <begin position="83"/>
        <end position="94"/>
    </location>
</feature>
<feature type="transmembrane region" description="Helical" evidence="2">
    <location>
        <begin position="6"/>
        <end position="23"/>
    </location>
</feature>
<feature type="region of interest" description="Disordered" evidence="1">
    <location>
        <begin position="82"/>
        <end position="124"/>
    </location>
</feature>
<comment type="caution">
    <text evidence="3">The sequence shown here is derived from an EMBL/GenBank/DDBJ whole genome shotgun (WGS) entry which is preliminary data.</text>
</comment>
<reference evidence="3" key="1">
    <citation type="submission" date="2021-04" db="EMBL/GenBank/DDBJ databases">
        <title>Draft genome sequence of Xylanibacillus composti strain K13.</title>
        <authorList>
            <person name="Uke A."/>
            <person name="Chhe C."/>
            <person name="Baramee S."/>
            <person name="Kosugi A."/>
        </authorList>
    </citation>
    <scope>NUCLEOTIDE SEQUENCE</scope>
    <source>
        <strain evidence="3">K13</strain>
    </source>
</reference>
<dbReference type="RefSeq" id="WP_213410642.1">
    <property type="nucleotide sequence ID" value="NZ_BOVK01000011.1"/>
</dbReference>
<sequence length="144" mass="16549">MLDFLFSNPLFIFIVIGLISMLFRQRKEAAPTRQRRPGQQGPVIPTFGNEEPQQARGFGKHEPAARQEEPDYMAALEAFEQADATRSRKPEPKPMHPFPRVAVLPKEEKRGQKSNHRQPTAEEARLGMMWAEVFGPPRAKRPYR</sequence>
<name>A0A8J4H1T6_9BACL</name>
<evidence type="ECO:0000256" key="1">
    <source>
        <dbReference type="SAM" id="MobiDB-lite"/>
    </source>
</evidence>
<keyword evidence="4" id="KW-1185">Reference proteome</keyword>
<keyword evidence="2" id="KW-1133">Transmembrane helix</keyword>
<dbReference type="EMBL" id="BOVK01000011">
    <property type="protein sequence ID" value="GIQ68026.1"/>
    <property type="molecule type" value="Genomic_DNA"/>
</dbReference>
<proteinExistence type="predicted"/>
<evidence type="ECO:0000256" key="2">
    <source>
        <dbReference type="SAM" id="Phobius"/>
    </source>
</evidence>
<feature type="region of interest" description="Disordered" evidence="1">
    <location>
        <begin position="29"/>
        <end position="66"/>
    </location>
</feature>
<dbReference type="Proteomes" id="UP000677918">
    <property type="component" value="Unassembled WGS sequence"/>
</dbReference>
<dbReference type="AlphaFoldDB" id="A0A8J4H1T6"/>
<evidence type="ECO:0000313" key="3">
    <source>
        <dbReference type="EMBL" id="GIQ68026.1"/>
    </source>
</evidence>
<keyword evidence="2" id="KW-0472">Membrane</keyword>
<gene>
    <name evidence="3" type="ORF">XYCOK13_08500</name>
</gene>
<organism evidence="3 4">
    <name type="scientific">Xylanibacillus composti</name>
    <dbReference type="NCBI Taxonomy" id="1572762"/>
    <lineage>
        <taxon>Bacteria</taxon>
        <taxon>Bacillati</taxon>
        <taxon>Bacillota</taxon>
        <taxon>Bacilli</taxon>
        <taxon>Bacillales</taxon>
        <taxon>Paenibacillaceae</taxon>
        <taxon>Xylanibacillus</taxon>
    </lineage>
</organism>
<accession>A0A8J4H1T6</accession>